<sequence>MALPTHIDPRKLALQGYLLEGEVKADNLPRLAASVSEICKPLKASIQFEVDESRAKIAHGIADVTVSAVCQRCLDPVQVDLHAEFAVQVIWSEEHEDRVAKNYEPWLVVDKMANLNELLEDEILLALPLVNYHANGECTGDTFVAEVDAISDEAIVDSPFSILEQLKRN</sequence>
<keyword evidence="4" id="KW-0690">Ribosome biogenesis</keyword>
<gene>
    <name evidence="6" type="ORF">EVB03_04460</name>
</gene>
<dbReference type="PANTHER" id="PTHR38099:SF1">
    <property type="entry name" value="LARGE RIBOSOMAL RNA SUBUNIT ACCUMULATION PROTEIN YCED"/>
    <property type="match status" value="1"/>
</dbReference>
<dbReference type="GO" id="GO:0005829">
    <property type="term" value="C:cytosol"/>
    <property type="evidence" value="ECO:0007669"/>
    <property type="project" value="TreeGrafter"/>
</dbReference>
<dbReference type="Proteomes" id="UP000315889">
    <property type="component" value="Unassembled WGS sequence"/>
</dbReference>
<dbReference type="InterPro" id="IPR039255">
    <property type="entry name" value="YceD_bac"/>
</dbReference>
<comment type="caution">
    <text evidence="6">The sequence shown here is derived from an EMBL/GenBank/DDBJ whole genome shotgun (WGS) entry which is preliminary data.</text>
</comment>
<evidence type="ECO:0000256" key="5">
    <source>
        <dbReference type="ARBA" id="ARBA00031841"/>
    </source>
</evidence>
<dbReference type="GO" id="GO:0042254">
    <property type="term" value="P:ribosome biogenesis"/>
    <property type="evidence" value="ECO:0007669"/>
    <property type="project" value="UniProtKB-KW"/>
</dbReference>
<accession>A0A520MH16</accession>
<dbReference type="Pfam" id="PF02620">
    <property type="entry name" value="YceD"/>
    <property type="match status" value="1"/>
</dbReference>
<proteinExistence type="inferred from homology"/>
<evidence type="ECO:0000313" key="7">
    <source>
        <dbReference type="Proteomes" id="UP000315889"/>
    </source>
</evidence>
<evidence type="ECO:0000313" key="6">
    <source>
        <dbReference type="EMBL" id="RZO20516.1"/>
    </source>
</evidence>
<comment type="function">
    <text evidence="1">Plays a role in synthesis, processing and/or stability of 23S rRNA.</text>
</comment>
<reference evidence="6 7" key="1">
    <citation type="submission" date="2019-02" db="EMBL/GenBank/DDBJ databases">
        <title>Prokaryotic population dynamics and viral predation in marine succession experiment using metagenomics: the confinement effect.</title>
        <authorList>
            <person name="Haro-Moreno J.M."/>
            <person name="Rodriguez-Valera F."/>
            <person name="Lopez-Perez M."/>
        </authorList>
    </citation>
    <scope>NUCLEOTIDE SEQUENCE [LARGE SCALE GENOMIC DNA]</scope>
    <source>
        <strain evidence="6">MED-G170</strain>
    </source>
</reference>
<evidence type="ECO:0000256" key="3">
    <source>
        <dbReference type="ARBA" id="ARBA00015716"/>
    </source>
</evidence>
<evidence type="ECO:0000256" key="2">
    <source>
        <dbReference type="ARBA" id="ARBA00010740"/>
    </source>
</evidence>
<comment type="similarity">
    <text evidence="2">Belongs to the DUF177 domain family.</text>
</comment>
<name>A0A520MH16_9GAMM</name>
<dbReference type="AlphaFoldDB" id="A0A520MH16"/>
<protein>
    <recommendedName>
        <fullName evidence="3">Large ribosomal RNA subunit accumulation protein YceD</fullName>
    </recommendedName>
    <alternativeName>
        <fullName evidence="5">23S rRNA accumulation protein YceD</fullName>
    </alternativeName>
</protein>
<evidence type="ECO:0000256" key="4">
    <source>
        <dbReference type="ARBA" id="ARBA00022517"/>
    </source>
</evidence>
<evidence type="ECO:0000256" key="1">
    <source>
        <dbReference type="ARBA" id="ARBA00002868"/>
    </source>
</evidence>
<dbReference type="PANTHER" id="PTHR38099">
    <property type="entry name" value="LARGE RIBOSOMAL RNA SUBUNIT ACCUMULATION PROTEIN YCED"/>
    <property type="match status" value="1"/>
</dbReference>
<organism evidence="6 7">
    <name type="scientific">SAR92 clade bacterium</name>
    <dbReference type="NCBI Taxonomy" id="2315479"/>
    <lineage>
        <taxon>Bacteria</taxon>
        <taxon>Pseudomonadati</taxon>
        <taxon>Pseudomonadota</taxon>
        <taxon>Gammaproteobacteria</taxon>
        <taxon>Cellvibrionales</taxon>
        <taxon>Porticoccaceae</taxon>
        <taxon>SAR92 clade</taxon>
    </lineage>
</organism>
<dbReference type="EMBL" id="SHBP01000004">
    <property type="protein sequence ID" value="RZO20516.1"/>
    <property type="molecule type" value="Genomic_DNA"/>
</dbReference>
<dbReference type="InterPro" id="IPR003772">
    <property type="entry name" value="YceD"/>
</dbReference>